<feature type="domain" description="Transposase IS110-like N-terminal" evidence="1">
    <location>
        <begin position="13"/>
        <end position="167"/>
    </location>
</feature>
<dbReference type="EMBL" id="WLVL01000027">
    <property type="protein sequence ID" value="MTB71818.1"/>
    <property type="molecule type" value="Genomic_DNA"/>
</dbReference>
<organism evidence="3 4">
    <name type="scientific">Arsenicicoccus cauae</name>
    <dbReference type="NCBI Taxonomy" id="2663847"/>
    <lineage>
        <taxon>Bacteria</taxon>
        <taxon>Bacillati</taxon>
        <taxon>Actinomycetota</taxon>
        <taxon>Actinomycetes</taxon>
        <taxon>Micrococcales</taxon>
        <taxon>Intrasporangiaceae</taxon>
        <taxon>Arsenicicoccus</taxon>
    </lineage>
</organism>
<feature type="domain" description="Transposase IS116/IS110/IS902 C-terminal" evidence="2">
    <location>
        <begin position="275"/>
        <end position="358"/>
    </location>
</feature>
<dbReference type="AlphaFoldDB" id="A0A6I3IC60"/>
<dbReference type="InterPro" id="IPR003346">
    <property type="entry name" value="Transposase_20"/>
</dbReference>
<sequence length="401" mass="43001">MHGLPDRTYAVYLGLDVGKDTHHATALDTSGKRLHDKALPQDEARLRALYEQLSTVGPVLVVVDQPASIGALPVAVARAAGVDVAYLPGLAMRRIADLHPGAAKTDARDAFVIADAARTMPHTLRRVDMNDDALADLEVIVGFDDDLAGEVTRVTNRLHGLLTQIHPALERALGPRLHHKAVLELLARFGGPEGLRTAGRRRLTSVAKPRAPRSYERIIDAIMAALDEQAVTVPGTRAAELVIPKLATQLAGLLEQRATVAAQVEEILDAHPLSQVLTSMPGVGVRTAARILLEVGDGTAFPTPGHLAAYAGLAPVTRRSGSSIRGEHPSRSGNKNLKRAFFLSAFAALHDPTSRAYYDRKRAQGKKHNAALICLARRRCDVIYAMLRDGTLYQAPATAAA</sequence>
<dbReference type="GO" id="GO:0004803">
    <property type="term" value="F:transposase activity"/>
    <property type="evidence" value="ECO:0007669"/>
    <property type="project" value="InterPro"/>
</dbReference>
<dbReference type="GO" id="GO:0003677">
    <property type="term" value="F:DNA binding"/>
    <property type="evidence" value="ECO:0007669"/>
    <property type="project" value="InterPro"/>
</dbReference>
<dbReference type="InterPro" id="IPR002525">
    <property type="entry name" value="Transp_IS110-like_N"/>
</dbReference>
<dbReference type="GO" id="GO:0006313">
    <property type="term" value="P:DNA transposition"/>
    <property type="evidence" value="ECO:0007669"/>
    <property type="project" value="InterPro"/>
</dbReference>
<dbReference type="PANTHER" id="PTHR33055:SF3">
    <property type="entry name" value="PUTATIVE TRANSPOSASE FOR IS117-RELATED"/>
    <property type="match status" value="1"/>
</dbReference>
<evidence type="ECO:0000259" key="1">
    <source>
        <dbReference type="Pfam" id="PF01548"/>
    </source>
</evidence>
<protein>
    <submittedName>
        <fullName evidence="3">IS110 family transposase</fullName>
    </submittedName>
</protein>
<dbReference type="Pfam" id="PF02371">
    <property type="entry name" value="Transposase_20"/>
    <property type="match status" value="1"/>
</dbReference>
<proteinExistence type="predicted"/>
<keyword evidence="4" id="KW-1185">Reference proteome</keyword>
<reference evidence="3 4" key="1">
    <citation type="submission" date="2019-11" db="EMBL/GenBank/DDBJ databases">
        <title>Whole genome sequencing identifies a novel species of the genus Arsenicicoccus isolated from human blood.</title>
        <authorList>
            <person name="Jeong J.H."/>
            <person name="Kweon O.J."/>
            <person name="Kim H.R."/>
            <person name="Kim T.-H."/>
            <person name="Ha S.-M."/>
            <person name="Lee M.-K."/>
        </authorList>
    </citation>
    <scope>NUCLEOTIDE SEQUENCE [LARGE SCALE GENOMIC DNA]</scope>
    <source>
        <strain evidence="3 4">MKL-02</strain>
    </source>
</reference>
<dbReference type="PANTHER" id="PTHR33055">
    <property type="entry name" value="TRANSPOSASE FOR INSERTION SEQUENCE ELEMENT IS1111A"/>
    <property type="match status" value="1"/>
</dbReference>
<dbReference type="RefSeq" id="WP_154593128.1">
    <property type="nucleotide sequence ID" value="NZ_WLVL01000027.1"/>
</dbReference>
<comment type="caution">
    <text evidence="3">The sequence shown here is derived from an EMBL/GenBank/DDBJ whole genome shotgun (WGS) entry which is preliminary data.</text>
</comment>
<evidence type="ECO:0000313" key="4">
    <source>
        <dbReference type="Proteomes" id="UP000431092"/>
    </source>
</evidence>
<dbReference type="InterPro" id="IPR047650">
    <property type="entry name" value="Transpos_IS110"/>
</dbReference>
<name>A0A6I3IC60_9MICO</name>
<accession>A0A6I3IC60</accession>
<evidence type="ECO:0000313" key="3">
    <source>
        <dbReference type="EMBL" id="MTB71818.1"/>
    </source>
</evidence>
<evidence type="ECO:0000259" key="2">
    <source>
        <dbReference type="Pfam" id="PF02371"/>
    </source>
</evidence>
<dbReference type="Proteomes" id="UP000431092">
    <property type="component" value="Unassembled WGS sequence"/>
</dbReference>
<gene>
    <name evidence="3" type="ORF">GGG17_07525</name>
</gene>
<dbReference type="NCBIfam" id="NF033542">
    <property type="entry name" value="transpos_IS110"/>
    <property type="match status" value="1"/>
</dbReference>
<dbReference type="Pfam" id="PF01548">
    <property type="entry name" value="DEDD_Tnp_IS110"/>
    <property type="match status" value="1"/>
</dbReference>